<dbReference type="AlphaFoldDB" id="A0A2H5X931"/>
<evidence type="ECO:0000313" key="2">
    <source>
        <dbReference type="Proteomes" id="UP000236173"/>
    </source>
</evidence>
<dbReference type="EMBL" id="BEHT01000002">
    <property type="protein sequence ID" value="GBC97698.1"/>
    <property type="molecule type" value="Genomic_DNA"/>
</dbReference>
<reference evidence="2" key="1">
    <citation type="submission" date="2017-09" db="EMBL/GenBank/DDBJ databases">
        <title>Metaegenomics of thermophilic ammonia-oxidizing enrichment culture.</title>
        <authorList>
            <person name="Kato S."/>
            <person name="Suzuki K."/>
        </authorList>
    </citation>
    <scope>NUCLEOTIDE SEQUENCE [LARGE SCALE GENOMIC DNA]</scope>
</reference>
<evidence type="ECO:0000313" key="1">
    <source>
        <dbReference type="EMBL" id="GBC97698.1"/>
    </source>
</evidence>
<organism evidence="1 2">
    <name type="scientific">Candidatus Fervidibacter japonicus</name>
    <dbReference type="NCBI Taxonomy" id="2035412"/>
    <lineage>
        <taxon>Bacteria</taxon>
        <taxon>Candidatus Fervidibacterota</taxon>
        <taxon>Candidatus Fervidibacter</taxon>
    </lineage>
</organism>
<protein>
    <submittedName>
        <fullName evidence="1">Uncharacterized protein</fullName>
    </submittedName>
</protein>
<sequence length="117" mass="13529">MGCSRMSGQKGSRRWQWRDTPRGHLVRWQDKWALLVPVPAPLQQVRVRWTAKTAALSGTFAVLAMAERNGSWVATERWCGHWTVNLPLGRWRLVGAPQLVKRQGQCWLLLPVRPHQR</sequence>
<accession>A0A2H5X931</accession>
<comment type="caution">
    <text evidence="1">The sequence shown here is derived from an EMBL/GenBank/DDBJ whole genome shotgun (WGS) entry which is preliminary data.</text>
</comment>
<dbReference type="Proteomes" id="UP000236173">
    <property type="component" value="Unassembled WGS sequence"/>
</dbReference>
<name>A0A2H5X931_9BACT</name>
<gene>
    <name evidence="1" type="ORF">HRbin17_00187</name>
</gene>
<proteinExistence type="predicted"/>